<evidence type="ECO:0000256" key="3">
    <source>
        <dbReference type="PROSITE-ProRule" id="PRU00182"/>
    </source>
</evidence>
<dbReference type="PIRSF" id="PIRSF005578">
    <property type="entry name" value="TlyA"/>
    <property type="match status" value="1"/>
</dbReference>
<dbReference type="SUPFAM" id="SSF53335">
    <property type="entry name" value="S-adenosyl-L-methionine-dependent methyltransferases"/>
    <property type="match status" value="1"/>
</dbReference>
<reference evidence="6 7" key="1">
    <citation type="submission" date="2018-08" db="EMBL/GenBank/DDBJ databases">
        <title>Henriciella mobilis sp. nov., isolated from seawater.</title>
        <authorList>
            <person name="Cheng H."/>
            <person name="Wu Y.-H."/>
            <person name="Xu X.-W."/>
            <person name="Guo L.-L."/>
        </authorList>
    </citation>
    <scope>NUCLEOTIDE SEQUENCE [LARGE SCALE GENOMIC DNA]</scope>
    <source>
        <strain evidence="6 7">JN25</strain>
    </source>
</reference>
<sequence>MLVALGHFESRAAAQAAISAGRVAVNGVQLTKPSAKIRDTDRIEAAPAHPWVSRGGVKLAHALDLFGVNPTGRDCLDVGASTGGFTHVLLSRGASRVCAVDVGRGQLHPSLAGDERVKSLEGFDARQLTRGDIGFLPGLIVCDASFIALEKLLAVPLSLAAPGADLVCLFKPQFQVGRAHVGKGGIVTDAKAVRDAEDAFCAWLEQQGWQVVDRADSPIQGGDGNSERLVHARLQDDSSAPIA</sequence>
<dbReference type="PROSITE" id="PS50889">
    <property type="entry name" value="S4"/>
    <property type="match status" value="1"/>
</dbReference>
<evidence type="ECO:0000259" key="5">
    <source>
        <dbReference type="Pfam" id="PF01728"/>
    </source>
</evidence>
<evidence type="ECO:0000313" key="6">
    <source>
        <dbReference type="EMBL" id="RIJ27077.1"/>
    </source>
</evidence>
<dbReference type="OrthoDB" id="9784736at2"/>
<organism evidence="6 7">
    <name type="scientific">Henriciella mobilis</name>
    <dbReference type="NCBI Taxonomy" id="2305467"/>
    <lineage>
        <taxon>Bacteria</taxon>
        <taxon>Pseudomonadati</taxon>
        <taxon>Pseudomonadota</taxon>
        <taxon>Alphaproteobacteria</taxon>
        <taxon>Hyphomonadales</taxon>
        <taxon>Hyphomonadaceae</taxon>
        <taxon>Henriciella</taxon>
    </lineage>
</organism>
<evidence type="ECO:0000256" key="2">
    <source>
        <dbReference type="ARBA" id="ARBA00029460"/>
    </source>
</evidence>
<dbReference type="InterPro" id="IPR004538">
    <property type="entry name" value="Hemolysin_A/TlyA"/>
</dbReference>
<dbReference type="Gene3D" id="3.40.50.150">
    <property type="entry name" value="Vaccinia Virus protein VP39"/>
    <property type="match status" value="1"/>
</dbReference>
<keyword evidence="7" id="KW-1185">Reference proteome</keyword>
<dbReference type="AlphaFoldDB" id="A0A399RAS0"/>
<dbReference type="InterPro" id="IPR029063">
    <property type="entry name" value="SAM-dependent_MTases_sf"/>
</dbReference>
<dbReference type="SUPFAM" id="SSF55174">
    <property type="entry name" value="Alpha-L RNA-binding motif"/>
    <property type="match status" value="1"/>
</dbReference>
<evidence type="ECO:0000256" key="1">
    <source>
        <dbReference type="ARBA" id="ARBA00022884"/>
    </source>
</evidence>
<dbReference type="CDD" id="cd00165">
    <property type="entry name" value="S4"/>
    <property type="match status" value="1"/>
</dbReference>
<dbReference type="InterPro" id="IPR047048">
    <property type="entry name" value="TlyA"/>
</dbReference>
<proteinExistence type="inferred from homology"/>
<feature type="domain" description="RNA-binding S4" evidence="4">
    <location>
        <begin position="2"/>
        <end position="43"/>
    </location>
</feature>
<dbReference type="InterPro" id="IPR036986">
    <property type="entry name" value="S4_RNA-bd_sf"/>
</dbReference>
<dbReference type="GO" id="GO:0003723">
    <property type="term" value="F:RNA binding"/>
    <property type="evidence" value="ECO:0007669"/>
    <property type="project" value="UniProtKB-KW"/>
</dbReference>
<dbReference type="GO" id="GO:0008168">
    <property type="term" value="F:methyltransferase activity"/>
    <property type="evidence" value="ECO:0007669"/>
    <property type="project" value="UniProtKB-KW"/>
</dbReference>
<keyword evidence="6" id="KW-0489">Methyltransferase</keyword>
<dbReference type="PANTHER" id="PTHR32319">
    <property type="entry name" value="BACTERIAL HEMOLYSIN-LIKE PROTEIN"/>
    <property type="match status" value="1"/>
</dbReference>
<dbReference type="NCBIfam" id="TIGR00478">
    <property type="entry name" value="tly"/>
    <property type="match status" value="1"/>
</dbReference>
<comment type="similarity">
    <text evidence="2">Belongs to the TlyA family.</text>
</comment>
<dbReference type="Proteomes" id="UP000266385">
    <property type="component" value="Unassembled WGS sequence"/>
</dbReference>
<dbReference type="Pfam" id="PF01728">
    <property type="entry name" value="FtsJ"/>
    <property type="match status" value="1"/>
</dbReference>
<feature type="domain" description="Ribosomal RNA methyltransferase FtsJ" evidence="5">
    <location>
        <begin position="51"/>
        <end position="232"/>
    </location>
</feature>
<dbReference type="GO" id="GO:0032259">
    <property type="term" value="P:methylation"/>
    <property type="evidence" value="ECO:0007669"/>
    <property type="project" value="UniProtKB-KW"/>
</dbReference>
<dbReference type="Pfam" id="PF01479">
    <property type="entry name" value="S4"/>
    <property type="match status" value="1"/>
</dbReference>
<evidence type="ECO:0000313" key="7">
    <source>
        <dbReference type="Proteomes" id="UP000266385"/>
    </source>
</evidence>
<dbReference type="EMBL" id="QWFX01000014">
    <property type="protein sequence ID" value="RIJ27077.1"/>
    <property type="molecule type" value="Genomic_DNA"/>
</dbReference>
<name>A0A399RAS0_9PROT</name>
<protein>
    <submittedName>
        <fullName evidence="6">TlyA family RNA methyltransferase</fullName>
    </submittedName>
</protein>
<comment type="caution">
    <text evidence="6">The sequence shown here is derived from an EMBL/GenBank/DDBJ whole genome shotgun (WGS) entry which is preliminary data.</text>
</comment>
<dbReference type="PANTHER" id="PTHR32319:SF0">
    <property type="entry name" value="BACTERIAL HEMOLYSIN-LIKE PROTEIN"/>
    <property type="match status" value="1"/>
</dbReference>
<dbReference type="InterPro" id="IPR002877">
    <property type="entry name" value="RNA_MeTrfase_FtsJ_dom"/>
</dbReference>
<evidence type="ECO:0000259" key="4">
    <source>
        <dbReference type="Pfam" id="PF01479"/>
    </source>
</evidence>
<dbReference type="Gene3D" id="3.10.290.10">
    <property type="entry name" value="RNA-binding S4 domain"/>
    <property type="match status" value="1"/>
</dbReference>
<dbReference type="InterPro" id="IPR002942">
    <property type="entry name" value="S4_RNA-bd"/>
</dbReference>
<accession>A0A399RAS0</accession>
<keyword evidence="6" id="KW-0808">Transferase</keyword>
<gene>
    <name evidence="6" type="ORF">D1223_14665</name>
</gene>
<keyword evidence="1 3" id="KW-0694">RNA-binding</keyword>